<evidence type="ECO:0000256" key="2">
    <source>
        <dbReference type="SAM" id="MobiDB-lite"/>
    </source>
</evidence>
<name>A0A8H7V4X7_9FUNG</name>
<protein>
    <recommendedName>
        <fullName evidence="3">C2H2-type domain-containing protein</fullName>
    </recommendedName>
</protein>
<evidence type="ECO:0000313" key="5">
    <source>
        <dbReference type="Proteomes" id="UP000650833"/>
    </source>
</evidence>
<feature type="compositionally biased region" description="Polar residues" evidence="2">
    <location>
        <begin position="102"/>
        <end position="111"/>
    </location>
</feature>
<feature type="domain" description="C2H2-type" evidence="3">
    <location>
        <begin position="12"/>
        <end position="43"/>
    </location>
</feature>
<dbReference type="SMART" id="SM00355">
    <property type="entry name" value="ZnF_C2H2"/>
    <property type="match status" value="2"/>
</dbReference>
<gene>
    <name evidence="4" type="ORF">INT46_004781</name>
</gene>
<sequence length="184" mass="20731">MSTGKVLAYLEHLCPECSTTFSSPISLLNHLKSSHMIHLSPRKAGRNRPTNASYVYVKNQEDAQTTQSACPSCWSHFNIDDVHELSDHIRTVHLENSEQYIQKPTNNQQRNLPEGVEEYIPPKSSKTMTMLSGSKKNMDGKDTEAVYLKRSNELLNTLEDMVANFKKLLPYGGSTDKDNRNSSA</sequence>
<dbReference type="OrthoDB" id="2212096at2759"/>
<dbReference type="PROSITE" id="PS50157">
    <property type="entry name" value="ZINC_FINGER_C2H2_2"/>
    <property type="match status" value="1"/>
</dbReference>
<dbReference type="GO" id="GO:0008270">
    <property type="term" value="F:zinc ion binding"/>
    <property type="evidence" value="ECO:0007669"/>
    <property type="project" value="UniProtKB-KW"/>
</dbReference>
<keyword evidence="1" id="KW-0862">Zinc</keyword>
<dbReference type="InterPro" id="IPR013087">
    <property type="entry name" value="Znf_C2H2_type"/>
</dbReference>
<evidence type="ECO:0000256" key="1">
    <source>
        <dbReference type="PROSITE-ProRule" id="PRU00042"/>
    </source>
</evidence>
<comment type="caution">
    <text evidence="4">The sequence shown here is derived from an EMBL/GenBank/DDBJ whole genome shotgun (WGS) entry which is preliminary data.</text>
</comment>
<accession>A0A8H7V4X7</accession>
<reference evidence="4" key="1">
    <citation type="submission" date="2020-12" db="EMBL/GenBank/DDBJ databases">
        <title>Metabolic potential, ecology and presence of endohyphal bacteria is reflected in genomic diversity of Mucoromycotina.</title>
        <authorList>
            <person name="Muszewska A."/>
            <person name="Okrasinska A."/>
            <person name="Steczkiewicz K."/>
            <person name="Drgas O."/>
            <person name="Orlowska M."/>
            <person name="Perlinska-Lenart U."/>
            <person name="Aleksandrzak-Piekarczyk T."/>
            <person name="Szatraj K."/>
            <person name="Zielenkiewicz U."/>
            <person name="Pilsyk S."/>
            <person name="Malc E."/>
            <person name="Mieczkowski P."/>
            <person name="Kruszewska J.S."/>
            <person name="Biernat P."/>
            <person name="Pawlowska J."/>
        </authorList>
    </citation>
    <scope>NUCLEOTIDE SEQUENCE</scope>
    <source>
        <strain evidence="4">CBS 226.32</strain>
    </source>
</reference>
<keyword evidence="1" id="KW-0863">Zinc-finger</keyword>
<keyword evidence="1" id="KW-0479">Metal-binding</keyword>
<dbReference type="EMBL" id="JAEPRC010000130">
    <property type="protein sequence ID" value="KAG2207320.1"/>
    <property type="molecule type" value="Genomic_DNA"/>
</dbReference>
<evidence type="ECO:0000259" key="3">
    <source>
        <dbReference type="PROSITE" id="PS50157"/>
    </source>
</evidence>
<evidence type="ECO:0000313" key="4">
    <source>
        <dbReference type="EMBL" id="KAG2207320.1"/>
    </source>
</evidence>
<proteinExistence type="predicted"/>
<dbReference type="Proteomes" id="UP000650833">
    <property type="component" value="Unassembled WGS sequence"/>
</dbReference>
<feature type="compositionally biased region" description="Polar residues" evidence="2">
    <location>
        <begin position="124"/>
        <end position="135"/>
    </location>
</feature>
<organism evidence="4 5">
    <name type="scientific">Mucor plumbeus</name>
    <dbReference type="NCBI Taxonomy" id="97098"/>
    <lineage>
        <taxon>Eukaryota</taxon>
        <taxon>Fungi</taxon>
        <taxon>Fungi incertae sedis</taxon>
        <taxon>Mucoromycota</taxon>
        <taxon>Mucoromycotina</taxon>
        <taxon>Mucoromycetes</taxon>
        <taxon>Mucorales</taxon>
        <taxon>Mucorineae</taxon>
        <taxon>Mucoraceae</taxon>
        <taxon>Mucor</taxon>
    </lineage>
</organism>
<keyword evidence="5" id="KW-1185">Reference proteome</keyword>
<dbReference type="AlphaFoldDB" id="A0A8H7V4X7"/>
<dbReference type="PROSITE" id="PS00028">
    <property type="entry name" value="ZINC_FINGER_C2H2_1"/>
    <property type="match status" value="1"/>
</dbReference>
<dbReference type="Gene3D" id="3.30.160.60">
    <property type="entry name" value="Classic Zinc Finger"/>
    <property type="match status" value="1"/>
</dbReference>
<feature type="region of interest" description="Disordered" evidence="2">
    <location>
        <begin position="102"/>
        <end position="140"/>
    </location>
</feature>